<proteinExistence type="predicted"/>
<evidence type="ECO:0000256" key="1">
    <source>
        <dbReference type="SAM" id="Phobius"/>
    </source>
</evidence>
<gene>
    <name evidence="2" type="ORF">NCTC13148_05929</name>
</gene>
<evidence type="ECO:0000313" key="2">
    <source>
        <dbReference type="EMBL" id="STN25525.1"/>
    </source>
</evidence>
<keyword evidence="1" id="KW-0812">Transmembrane</keyword>
<organism evidence="2 3">
    <name type="scientific">Escherichia coli</name>
    <dbReference type="NCBI Taxonomy" id="562"/>
    <lineage>
        <taxon>Bacteria</taxon>
        <taxon>Pseudomonadati</taxon>
        <taxon>Pseudomonadota</taxon>
        <taxon>Gammaproteobacteria</taxon>
        <taxon>Enterobacterales</taxon>
        <taxon>Enterobacteriaceae</taxon>
        <taxon>Escherichia</taxon>
    </lineage>
</organism>
<feature type="transmembrane region" description="Helical" evidence="1">
    <location>
        <begin position="49"/>
        <end position="69"/>
    </location>
</feature>
<reference evidence="2 3" key="1">
    <citation type="submission" date="2018-06" db="EMBL/GenBank/DDBJ databases">
        <authorList>
            <consortium name="Pathogen Informatics"/>
            <person name="Doyle S."/>
        </authorList>
    </citation>
    <scope>NUCLEOTIDE SEQUENCE [LARGE SCALE GENOMIC DNA]</scope>
    <source>
        <strain evidence="2 3">NCTC13148</strain>
    </source>
</reference>
<sequence>MKITTVGVCIISGIFPLLILPQLPGTLTLAFLTLFACVLAFIPVKTVRYIALTLLFFVWGILSAKQILWAGETLTGATQDAIVEITATDGMTTHYGQITHLQGRRIFPASGLVMYGEYLPQAVCAGQQWSMKLKVRAVHGQLNDGGFDSQRYAIAQHQPLTGRFLQASVIEPNCSLRAPVSGVTTNNAATLSVECGYSWFRYGERLSVPKEIKKYHARYWNGAFNGDIGIAHRFCGVAGCRTHSQWTNFSAWALDPLANTINWRNLLCCFLCLVDGNATSCIAYHGGACYVGNA</sequence>
<keyword evidence="1" id="KW-0472">Membrane</keyword>
<protein>
    <submittedName>
        <fullName evidence="2">Putative competence-related protein</fullName>
    </submittedName>
</protein>
<dbReference type="PANTHER" id="PTHR30619:SF1">
    <property type="entry name" value="RECOMBINATION PROTEIN 2"/>
    <property type="match status" value="1"/>
</dbReference>
<feature type="transmembrane region" description="Helical" evidence="1">
    <location>
        <begin position="23"/>
        <end position="42"/>
    </location>
</feature>
<keyword evidence="1" id="KW-1133">Transmembrane helix</keyword>
<accession>A0A377F6C7</accession>
<dbReference type="Proteomes" id="UP000254255">
    <property type="component" value="Unassembled WGS sequence"/>
</dbReference>
<evidence type="ECO:0000313" key="3">
    <source>
        <dbReference type="Proteomes" id="UP000254255"/>
    </source>
</evidence>
<dbReference type="InterPro" id="IPR052159">
    <property type="entry name" value="Competence_DNA_uptake"/>
</dbReference>
<dbReference type="PANTHER" id="PTHR30619">
    <property type="entry name" value="DNA INTERNALIZATION/COMPETENCE PROTEIN COMEC/REC2"/>
    <property type="match status" value="1"/>
</dbReference>
<dbReference type="EMBL" id="UGET01000006">
    <property type="protein sequence ID" value="STN25525.1"/>
    <property type="molecule type" value="Genomic_DNA"/>
</dbReference>
<dbReference type="AlphaFoldDB" id="A0A377F6C7"/>
<name>A0A377F6C7_ECOLX</name>